<feature type="transmembrane region" description="Helical" evidence="1">
    <location>
        <begin position="6"/>
        <end position="34"/>
    </location>
</feature>
<feature type="transmembrane region" description="Helical" evidence="1">
    <location>
        <begin position="133"/>
        <end position="153"/>
    </location>
</feature>
<reference evidence="2" key="1">
    <citation type="submission" date="2021-03" db="EMBL/GenBank/DDBJ databases">
        <title>Description of Psychrosphaera ytuae sp. nov. isolated from deep sea sediment of South China Sea.</title>
        <authorList>
            <person name="Zhang J."/>
            <person name="Xu X.-D."/>
        </authorList>
    </citation>
    <scope>NUCLEOTIDE SEQUENCE</scope>
    <source>
        <strain evidence="2">MTZ26</strain>
    </source>
</reference>
<protein>
    <submittedName>
        <fullName evidence="2">DUF2878 domain-containing protein</fullName>
    </submittedName>
</protein>
<dbReference type="RefSeq" id="WP_208830475.1">
    <property type="nucleotide sequence ID" value="NZ_CP072110.1"/>
</dbReference>
<evidence type="ECO:0000313" key="2">
    <source>
        <dbReference type="EMBL" id="QTH62866.1"/>
    </source>
</evidence>
<dbReference type="KEGG" id="psym:J1N51_08810"/>
<evidence type="ECO:0000313" key="3">
    <source>
        <dbReference type="Proteomes" id="UP000682739"/>
    </source>
</evidence>
<feature type="transmembrane region" description="Helical" evidence="1">
    <location>
        <begin position="73"/>
        <end position="94"/>
    </location>
</feature>
<sequence length="179" mass="20341">MLLNFVFFQLIWFGSILIGNAFIPLAALIFFLHFRFTSETQHDKKIMAIAALIGVVVDSLLMFFGVFEFQHGLLVHWLIPPWLVVLWMAFAMTLNHSLAYFQKQPLLAFIGGAVSGPLSYLAGVKLGAIQIGYSYSVTFIVFAFIWGPLFWGLTRYIDWLNHPSPSDSNLNHLQNQNRS</sequence>
<keyword evidence="1" id="KW-0472">Membrane</keyword>
<keyword evidence="1" id="KW-0812">Transmembrane</keyword>
<organism evidence="2 3">
    <name type="scientific">Psychrosphaera ytuae</name>
    <dbReference type="NCBI Taxonomy" id="2820710"/>
    <lineage>
        <taxon>Bacteria</taxon>
        <taxon>Pseudomonadati</taxon>
        <taxon>Pseudomonadota</taxon>
        <taxon>Gammaproteobacteria</taxon>
        <taxon>Alteromonadales</taxon>
        <taxon>Pseudoalteromonadaceae</taxon>
        <taxon>Psychrosphaera</taxon>
    </lineage>
</organism>
<gene>
    <name evidence="2" type="ORF">J1N51_08810</name>
</gene>
<dbReference type="Proteomes" id="UP000682739">
    <property type="component" value="Chromosome"/>
</dbReference>
<evidence type="ECO:0000256" key="1">
    <source>
        <dbReference type="SAM" id="Phobius"/>
    </source>
</evidence>
<keyword evidence="1" id="KW-1133">Transmembrane helix</keyword>
<feature type="transmembrane region" description="Helical" evidence="1">
    <location>
        <begin position="106"/>
        <end position="127"/>
    </location>
</feature>
<keyword evidence="3" id="KW-1185">Reference proteome</keyword>
<feature type="transmembrane region" description="Helical" evidence="1">
    <location>
        <begin position="46"/>
        <end position="67"/>
    </location>
</feature>
<accession>A0A975HH68</accession>
<proteinExistence type="predicted"/>
<dbReference type="AlphaFoldDB" id="A0A975HH68"/>
<name>A0A975HH68_9GAMM</name>
<dbReference type="EMBL" id="CP072110">
    <property type="protein sequence ID" value="QTH62866.1"/>
    <property type="molecule type" value="Genomic_DNA"/>
</dbReference>
<dbReference type="Pfam" id="PF11086">
    <property type="entry name" value="DUF2878"/>
    <property type="match status" value="1"/>
</dbReference>
<dbReference type="InterPro" id="IPR021306">
    <property type="entry name" value="DUF2878"/>
</dbReference>